<keyword evidence="4" id="KW-1185">Reference proteome</keyword>
<dbReference type="InterPro" id="IPR038765">
    <property type="entry name" value="Papain-like_cys_pep_sf"/>
</dbReference>
<reference evidence="3 4" key="1">
    <citation type="submission" date="2012-08" db="EMBL/GenBank/DDBJ databases">
        <title>Oryza genome evolution.</title>
        <authorList>
            <person name="Wing R.A."/>
        </authorList>
    </citation>
    <scope>NUCLEOTIDE SEQUENCE</scope>
</reference>
<evidence type="ECO:0000313" key="4">
    <source>
        <dbReference type="Proteomes" id="UP000032180"/>
    </source>
</evidence>
<accession>A0A0D9V935</accession>
<dbReference type="Gramene" id="LPERR01G35200.1">
    <property type="protein sequence ID" value="LPERR01G35200.1"/>
    <property type="gene ID" value="LPERR01G35200"/>
</dbReference>
<dbReference type="Proteomes" id="UP000032180">
    <property type="component" value="Chromosome 1"/>
</dbReference>
<dbReference type="Gene3D" id="3.90.70.10">
    <property type="entry name" value="Cysteine proteinases"/>
    <property type="match status" value="1"/>
</dbReference>
<reference evidence="4" key="2">
    <citation type="submission" date="2013-12" db="EMBL/GenBank/DDBJ databases">
        <authorList>
            <person name="Yu Y."/>
            <person name="Lee S."/>
            <person name="de Baynast K."/>
            <person name="Wissotski M."/>
            <person name="Liu L."/>
            <person name="Talag J."/>
            <person name="Goicoechea J."/>
            <person name="Angelova A."/>
            <person name="Jetty R."/>
            <person name="Kudrna D."/>
            <person name="Golser W."/>
            <person name="Rivera L."/>
            <person name="Zhang J."/>
            <person name="Wing R."/>
        </authorList>
    </citation>
    <scope>NUCLEOTIDE SEQUENCE</scope>
</reference>
<dbReference type="HOGENOM" id="CLU_2240449_0_0_1"/>
<dbReference type="Pfam" id="PF00112">
    <property type="entry name" value="Peptidase_C1"/>
    <property type="match status" value="1"/>
</dbReference>
<dbReference type="InterPro" id="IPR013128">
    <property type="entry name" value="Peptidase_C1A"/>
</dbReference>
<protein>
    <recommendedName>
        <fullName evidence="2">Peptidase C1A papain C-terminal domain-containing protein</fullName>
    </recommendedName>
</protein>
<sequence>MLSQEVYDCSDKKYVHSYNKAFDWITYNGGVASEAEHPQRYACESFSAYRGGIFTSPCGNTSHAILVVRHGVAAFDIKYWIVKNFYGPNWGDHGYIYIQRVPDGG</sequence>
<feature type="domain" description="Peptidase C1A papain C-terminal" evidence="2">
    <location>
        <begin position="44"/>
        <end position="100"/>
    </location>
</feature>
<dbReference type="AlphaFoldDB" id="A0A0D9V935"/>
<name>A0A0D9V935_9ORYZ</name>
<proteinExistence type="inferred from homology"/>
<dbReference type="EnsemblPlants" id="LPERR01G35200.1">
    <property type="protein sequence ID" value="LPERR01G35200.1"/>
    <property type="gene ID" value="LPERR01G35200"/>
</dbReference>
<dbReference type="eggNOG" id="KOG1543">
    <property type="taxonomic scope" value="Eukaryota"/>
</dbReference>
<evidence type="ECO:0000259" key="2">
    <source>
        <dbReference type="Pfam" id="PF00112"/>
    </source>
</evidence>
<evidence type="ECO:0000256" key="1">
    <source>
        <dbReference type="ARBA" id="ARBA00008455"/>
    </source>
</evidence>
<dbReference type="SUPFAM" id="SSF54001">
    <property type="entry name" value="Cysteine proteinases"/>
    <property type="match status" value="1"/>
</dbReference>
<reference evidence="3" key="3">
    <citation type="submission" date="2015-04" db="UniProtKB">
        <authorList>
            <consortium name="EnsemblPlants"/>
        </authorList>
    </citation>
    <scope>IDENTIFICATION</scope>
</reference>
<comment type="similarity">
    <text evidence="1">Belongs to the peptidase C1 family.</text>
</comment>
<dbReference type="GO" id="GO:0008234">
    <property type="term" value="F:cysteine-type peptidase activity"/>
    <property type="evidence" value="ECO:0007669"/>
    <property type="project" value="InterPro"/>
</dbReference>
<dbReference type="STRING" id="77586.A0A0D9V935"/>
<dbReference type="GO" id="GO:0006508">
    <property type="term" value="P:proteolysis"/>
    <property type="evidence" value="ECO:0007669"/>
    <property type="project" value="InterPro"/>
</dbReference>
<dbReference type="PANTHER" id="PTHR12411">
    <property type="entry name" value="CYSTEINE PROTEASE FAMILY C1-RELATED"/>
    <property type="match status" value="1"/>
</dbReference>
<evidence type="ECO:0000313" key="3">
    <source>
        <dbReference type="EnsemblPlants" id="LPERR01G35200.1"/>
    </source>
</evidence>
<dbReference type="InterPro" id="IPR000668">
    <property type="entry name" value="Peptidase_C1A_C"/>
</dbReference>
<organism evidence="3 4">
    <name type="scientific">Leersia perrieri</name>
    <dbReference type="NCBI Taxonomy" id="77586"/>
    <lineage>
        <taxon>Eukaryota</taxon>
        <taxon>Viridiplantae</taxon>
        <taxon>Streptophyta</taxon>
        <taxon>Embryophyta</taxon>
        <taxon>Tracheophyta</taxon>
        <taxon>Spermatophyta</taxon>
        <taxon>Magnoliopsida</taxon>
        <taxon>Liliopsida</taxon>
        <taxon>Poales</taxon>
        <taxon>Poaceae</taxon>
        <taxon>BOP clade</taxon>
        <taxon>Oryzoideae</taxon>
        <taxon>Oryzeae</taxon>
        <taxon>Oryzinae</taxon>
        <taxon>Leersia</taxon>
    </lineage>
</organism>